<evidence type="ECO:0000313" key="1">
    <source>
        <dbReference type="EMBL" id="KMK07784.1"/>
    </source>
</evidence>
<reference evidence="1 2" key="1">
    <citation type="submission" date="2015-05" db="EMBL/GenBank/DDBJ databases">
        <title>Genome sequences of Pluralibacter gergoviae.</title>
        <authorList>
            <person name="Greninger A.L."/>
            <person name="Miller S."/>
        </authorList>
    </citation>
    <scope>NUCLEOTIDE SEQUENCE [LARGE SCALE GENOMIC DNA]</scope>
    <source>
        <strain evidence="1 2">JS81F13</strain>
    </source>
</reference>
<sequence length="166" mass="18679">MTTFSIASAAQVQSTVNAADFSLTINNQKVSLENSWNDLIKKRLGAQESEAFVGDVPVGNSIYKYYQHNYSGFSIYTSNLEWDKQHRDVDTYIIAQITIDSPEIKTSRGVKVGTSKDVLVRKYGKGTVDTSDEQYWIYYDGEGKRISFQIEGGKVSHIMMVINPDD</sequence>
<comment type="caution">
    <text evidence="1">The sequence shown here is derived from an EMBL/GenBank/DDBJ whole genome shotgun (WGS) entry which is preliminary data.</text>
</comment>
<name>A0A0J5MXD4_PLUGE</name>
<gene>
    <name evidence="1" type="ORF">ABW06_25130</name>
</gene>
<accession>A0A0J5MXD4</accession>
<dbReference type="EMBL" id="LDZF01000052">
    <property type="protein sequence ID" value="KMK07784.1"/>
    <property type="molecule type" value="Genomic_DNA"/>
</dbReference>
<organism evidence="1 2">
    <name type="scientific">Pluralibacter gergoviae</name>
    <name type="common">Enterobacter gergoviae</name>
    <dbReference type="NCBI Taxonomy" id="61647"/>
    <lineage>
        <taxon>Bacteria</taxon>
        <taxon>Pseudomonadati</taxon>
        <taxon>Pseudomonadota</taxon>
        <taxon>Gammaproteobacteria</taxon>
        <taxon>Enterobacterales</taxon>
        <taxon>Enterobacteriaceae</taxon>
        <taxon>Pluralibacter</taxon>
    </lineage>
</organism>
<protein>
    <submittedName>
        <fullName evidence="1">Uncharacterized protein</fullName>
    </submittedName>
</protein>
<proteinExistence type="predicted"/>
<keyword evidence="2" id="KW-1185">Reference proteome</keyword>
<dbReference type="PATRIC" id="fig|61647.15.peg.4523"/>
<evidence type="ECO:0000313" key="2">
    <source>
        <dbReference type="Proteomes" id="UP000036196"/>
    </source>
</evidence>
<dbReference type="AlphaFoldDB" id="A0A0J5MXD4"/>
<dbReference type="Proteomes" id="UP000036196">
    <property type="component" value="Unassembled WGS sequence"/>
</dbReference>